<comment type="caution">
    <text evidence="2">The sequence shown here is derived from an EMBL/GenBank/DDBJ whole genome shotgun (WGS) entry which is preliminary data.</text>
</comment>
<dbReference type="Proteomes" id="UP000031465">
    <property type="component" value="Unassembled WGS sequence"/>
</dbReference>
<accession>A0A0C1JMD8</accession>
<feature type="region of interest" description="Disordered" evidence="1">
    <location>
        <begin position="1"/>
        <end position="20"/>
    </location>
</feature>
<evidence type="ECO:0000256" key="1">
    <source>
        <dbReference type="SAM" id="MobiDB-lite"/>
    </source>
</evidence>
<reference evidence="2 3" key="1">
    <citation type="journal article" date="2014" name="Mol. Biol. Evol.">
        <title>Massive expansion of Ubiquitination-related gene families within the Chlamydiae.</title>
        <authorList>
            <person name="Domman D."/>
            <person name="Collingro A."/>
            <person name="Lagkouvardos I."/>
            <person name="Gehre L."/>
            <person name="Weinmaier T."/>
            <person name="Rattei T."/>
            <person name="Subtil A."/>
            <person name="Horn M."/>
        </authorList>
    </citation>
    <scope>NUCLEOTIDE SEQUENCE [LARGE SCALE GENOMIC DNA]</scope>
    <source>
        <strain evidence="2 3">EI2</strain>
    </source>
</reference>
<gene>
    <name evidence="2" type="ORF">DB44_DD00010</name>
</gene>
<dbReference type="EMBL" id="JSAN01000076">
    <property type="protein sequence ID" value="KIC71721.1"/>
    <property type="molecule type" value="Genomic_DNA"/>
</dbReference>
<organism evidence="2 3">
    <name type="scientific">Candidatus Protochlamydia amoebophila</name>
    <dbReference type="NCBI Taxonomy" id="362787"/>
    <lineage>
        <taxon>Bacteria</taxon>
        <taxon>Pseudomonadati</taxon>
        <taxon>Chlamydiota</taxon>
        <taxon>Chlamydiia</taxon>
        <taxon>Parachlamydiales</taxon>
        <taxon>Parachlamydiaceae</taxon>
        <taxon>Candidatus Protochlamydia</taxon>
    </lineage>
</organism>
<dbReference type="AlphaFoldDB" id="A0A0C1JMD8"/>
<name>A0A0C1JMD8_9BACT</name>
<evidence type="ECO:0000313" key="2">
    <source>
        <dbReference type="EMBL" id="KIC71721.1"/>
    </source>
</evidence>
<protein>
    <submittedName>
        <fullName evidence="2">Uncharacterized protein</fullName>
    </submittedName>
</protein>
<proteinExistence type="predicted"/>
<feature type="compositionally biased region" description="Polar residues" evidence="1">
    <location>
        <begin position="9"/>
        <end position="19"/>
    </location>
</feature>
<evidence type="ECO:0000313" key="3">
    <source>
        <dbReference type="Proteomes" id="UP000031465"/>
    </source>
</evidence>
<dbReference type="PATRIC" id="fig|362787.3.peg.1240"/>
<sequence length="86" mass="10388">MRTKMNHPNYDNQKPVSSKRQYDEIDQLAEFILDSLEESHQSEWEPFEVYAKNLRSHIYADQRVFRQQFTKGYESLLEVLSHRHSS</sequence>